<sequence length="108" mass="12141">MVADMATNLGQWDRDQLWDLFTMEVIDCIATTPTPTERIFDAKNVERENVLAKGCRLINECEAAFVSSRSLPRIVARGIVADEKRCWEDHHRAAISPPQCCHQTDPGG</sequence>
<name>A0ABR2S0A0_9ROSI</name>
<accession>A0ABR2S0A0</accession>
<evidence type="ECO:0000313" key="1">
    <source>
        <dbReference type="EMBL" id="KAK9018569.1"/>
    </source>
</evidence>
<dbReference type="Proteomes" id="UP001396334">
    <property type="component" value="Unassembled WGS sequence"/>
</dbReference>
<proteinExistence type="predicted"/>
<organism evidence="1 2">
    <name type="scientific">Hibiscus sabdariffa</name>
    <name type="common">roselle</name>
    <dbReference type="NCBI Taxonomy" id="183260"/>
    <lineage>
        <taxon>Eukaryota</taxon>
        <taxon>Viridiplantae</taxon>
        <taxon>Streptophyta</taxon>
        <taxon>Embryophyta</taxon>
        <taxon>Tracheophyta</taxon>
        <taxon>Spermatophyta</taxon>
        <taxon>Magnoliopsida</taxon>
        <taxon>eudicotyledons</taxon>
        <taxon>Gunneridae</taxon>
        <taxon>Pentapetalae</taxon>
        <taxon>rosids</taxon>
        <taxon>malvids</taxon>
        <taxon>Malvales</taxon>
        <taxon>Malvaceae</taxon>
        <taxon>Malvoideae</taxon>
        <taxon>Hibiscus</taxon>
    </lineage>
</organism>
<evidence type="ECO:0000313" key="2">
    <source>
        <dbReference type="Proteomes" id="UP001396334"/>
    </source>
</evidence>
<dbReference type="EMBL" id="JBBPBN010000019">
    <property type="protein sequence ID" value="KAK9018569.1"/>
    <property type="molecule type" value="Genomic_DNA"/>
</dbReference>
<protein>
    <submittedName>
        <fullName evidence="1">Uncharacterized protein</fullName>
    </submittedName>
</protein>
<keyword evidence="2" id="KW-1185">Reference proteome</keyword>
<reference evidence="1 2" key="1">
    <citation type="journal article" date="2024" name="G3 (Bethesda)">
        <title>Genome assembly of Hibiscus sabdariffa L. provides insights into metabolisms of medicinal natural products.</title>
        <authorList>
            <person name="Kim T."/>
        </authorList>
    </citation>
    <scope>NUCLEOTIDE SEQUENCE [LARGE SCALE GENOMIC DNA]</scope>
    <source>
        <strain evidence="1">TK-2024</strain>
        <tissue evidence="1">Old leaves</tissue>
    </source>
</reference>
<gene>
    <name evidence="1" type="ORF">V6N11_001540</name>
</gene>
<comment type="caution">
    <text evidence="1">The sequence shown here is derived from an EMBL/GenBank/DDBJ whole genome shotgun (WGS) entry which is preliminary data.</text>
</comment>